<feature type="domain" description="Glycosyl transferase family 51" evidence="30">
    <location>
        <begin position="82"/>
        <end position="257"/>
    </location>
</feature>
<dbReference type="UniPathway" id="UPA00219"/>
<dbReference type="Proteomes" id="UP000010797">
    <property type="component" value="Chromosome"/>
</dbReference>
<evidence type="ECO:0000256" key="14">
    <source>
        <dbReference type="ARBA" id="ARBA00022801"/>
    </source>
</evidence>
<evidence type="ECO:0000256" key="12">
    <source>
        <dbReference type="ARBA" id="ARBA00022679"/>
    </source>
</evidence>
<dbReference type="GO" id="GO:0009252">
    <property type="term" value="P:peptidoglycan biosynthetic process"/>
    <property type="evidence" value="ECO:0007669"/>
    <property type="project" value="UniProtKB-UniPathway"/>
</dbReference>
<reference evidence="32" key="1">
    <citation type="submission" date="2012-02" db="EMBL/GenBank/DDBJ databases">
        <title>Complete sequence of Desulfitobacterium dichloroeliminans LMG P-21439.</title>
        <authorList>
            <person name="Lucas S."/>
            <person name="Han J."/>
            <person name="Lapidus A."/>
            <person name="Cheng J.-F."/>
            <person name="Goodwin L."/>
            <person name="Pitluck S."/>
            <person name="Peters L."/>
            <person name="Ovchinnikova G."/>
            <person name="Teshima H."/>
            <person name="Detter J.C."/>
            <person name="Han C."/>
            <person name="Tapia R."/>
            <person name="Land M."/>
            <person name="Hauser L."/>
            <person name="Kyrpides N."/>
            <person name="Ivanova N."/>
            <person name="Pagani I."/>
            <person name="Kruse T."/>
            <person name="de Vos W.M."/>
            <person name="Boon N."/>
            <person name="Smidt H."/>
            <person name="Woyke T."/>
        </authorList>
    </citation>
    <scope>NUCLEOTIDE SEQUENCE [LARGE SCALE GENOMIC DNA]</scope>
    <source>
        <strain evidence="32">LMG P-21439 / DCA1</strain>
    </source>
</reference>
<dbReference type="NCBIfam" id="TIGR02074">
    <property type="entry name" value="PBP_1a_fam"/>
    <property type="match status" value="1"/>
</dbReference>
<protein>
    <recommendedName>
        <fullName evidence="7">Penicillin-binding protein 1A</fullName>
        <ecNumber evidence="24">2.4.99.28</ecNumber>
        <ecNumber evidence="6">3.4.16.4</ecNumber>
    </recommendedName>
</protein>
<feature type="transmembrane region" description="Helical" evidence="28">
    <location>
        <begin position="40"/>
        <end position="59"/>
    </location>
</feature>
<dbReference type="InterPro" id="IPR001264">
    <property type="entry name" value="Glyco_trans_51"/>
</dbReference>
<comment type="similarity">
    <text evidence="4">In the C-terminal section; belongs to the transpeptidase family.</text>
</comment>
<keyword evidence="19 28" id="KW-0472">Membrane</keyword>
<evidence type="ECO:0000256" key="20">
    <source>
        <dbReference type="ARBA" id="ARBA00023251"/>
    </source>
</evidence>
<dbReference type="EMBL" id="CP003344">
    <property type="protein sequence ID" value="AGA67938.1"/>
    <property type="molecule type" value="Genomic_DNA"/>
</dbReference>
<evidence type="ECO:0000256" key="4">
    <source>
        <dbReference type="ARBA" id="ARBA00007090"/>
    </source>
</evidence>
<comment type="similarity">
    <text evidence="5">In the N-terminal section; belongs to the glycosyltransferase 51 family.</text>
</comment>
<dbReference type="FunFam" id="1.10.3810.10:FF:000001">
    <property type="entry name" value="Penicillin-binding protein 1A"/>
    <property type="match status" value="1"/>
</dbReference>
<keyword evidence="17" id="KW-0573">Peptidoglycan synthesis</keyword>
<name>L0F4R8_DESDL</name>
<comment type="catalytic activity">
    <reaction evidence="25">
        <text>[GlcNAc-(1-&gt;4)-Mur2Ac(oyl-L-Ala-gamma-D-Glu-L-Lys-D-Ala-D-Ala)](n)-di-trans,octa-cis-undecaprenyl diphosphate + beta-D-GlcNAc-(1-&gt;4)-Mur2Ac(oyl-L-Ala-gamma-D-Glu-L-Lys-D-Ala-D-Ala)-di-trans,octa-cis-undecaprenyl diphosphate = [GlcNAc-(1-&gt;4)-Mur2Ac(oyl-L-Ala-gamma-D-Glu-L-Lys-D-Ala-D-Ala)](n+1)-di-trans,octa-cis-undecaprenyl diphosphate + di-trans,octa-cis-undecaprenyl diphosphate + H(+)</text>
        <dbReference type="Rhea" id="RHEA:23708"/>
        <dbReference type="Rhea" id="RHEA-COMP:9602"/>
        <dbReference type="Rhea" id="RHEA-COMP:9603"/>
        <dbReference type="ChEBI" id="CHEBI:15378"/>
        <dbReference type="ChEBI" id="CHEBI:58405"/>
        <dbReference type="ChEBI" id="CHEBI:60033"/>
        <dbReference type="ChEBI" id="CHEBI:78435"/>
        <dbReference type="EC" id="2.4.99.28"/>
    </reaction>
</comment>
<keyword evidence="12" id="KW-0808">Transferase</keyword>
<dbReference type="InterPro" id="IPR012338">
    <property type="entry name" value="Beta-lactam/transpept-like"/>
</dbReference>
<evidence type="ECO:0000256" key="11">
    <source>
        <dbReference type="ARBA" id="ARBA00022676"/>
    </source>
</evidence>
<feature type="region of interest" description="Disordered" evidence="27">
    <location>
        <begin position="663"/>
        <end position="701"/>
    </location>
</feature>
<keyword evidence="16" id="KW-0735">Signal-anchor</keyword>
<evidence type="ECO:0000256" key="23">
    <source>
        <dbReference type="ARBA" id="ARBA00034000"/>
    </source>
</evidence>
<comment type="function">
    <text evidence="1">Cell wall formation. Synthesis of cross-linked peptidoglycan from the lipid intermediates. The enzyme has a penicillin-insensitive transglycosylase N-terminal domain (formation of linear glycan strands) and a penicillin-sensitive transpeptidase C-terminal domain (cross-linking of the peptide subunits).</text>
</comment>
<evidence type="ECO:0000256" key="16">
    <source>
        <dbReference type="ARBA" id="ARBA00022968"/>
    </source>
</evidence>
<evidence type="ECO:0000256" key="5">
    <source>
        <dbReference type="ARBA" id="ARBA00007739"/>
    </source>
</evidence>
<evidence type="ECO:0000256" key="9">
    <source>
        <dbReference type="ARBA" id="ARBA00022645"/>
    </source>
</evidence>
<comment type="subcellular location">
    <subcellularLocation>
        <location evidence="2">Cell membrane</location>
        <topology evidence="2">Single-pass type II membrane protein</topology>
    </subcellularLocation>
</comment>
<evidence type="ECO:0000256" key="17">
    <source>
        <dbReference type="ARBA" id="ARBA00022984"/>
    </source>
</evidence>
<evidence type="ECO:0000256" key="28">
    <source>
        <dbReference type="SAM" id="Phobius"/>
    </source>
</evidence>
<evidence type="ECO:0000256" key="15">
    <source>
        <dbReference type="ARBA" id="ARBA00022960"/>
    </source>
</evidence>
<keyword evidence="8" id="KW-1003">Cell membrane</keyword>
<evidence type="ECO:0000256" key="26">
    <source>
        <dbReference type="ARBA" id="ARBA00060592"/>
    </source>
</evidence>
<dbReference type="GO" id="GO:0009002">
    <property type="term" value="F:serine-type D-Ala-D-Ala carboxypeptidase activity"/>
    <property type="evidence" value="ECO:0007669"/>
    <property type="project" value="UniProtKB-EC"/>
</dbReference>
<evidence type="ECO:0000256" key="25">
    <source>
        <dbReference type="ARBA" id="ARBA00049902"/>
    </source>
</evidence>
<evidence type="ECO:0000256" key="13">
    <source>
        <dbReference type="ARBA" id="ARBA00022692"/>
    </source>
</evidence>
<proteinExistence type="inferred from homology"/>
<sequence length="713" mass="79785">MKNSPDSKGNWLALLGKALTKFRNLKVPAFYKKPKFWRNLVLLILFVSLSGLGASTYWISTLDVSKLESPLAKPTFIYDQEGNKISELSSSRIEPITLDQVPEHAQEAIIAIEDKRFYEHQGVDLRAILRALIRDLKTQDFSEGGSTISQQLAKNLFLSSDKTLSRKLKEAGYAIKIEATLTKEEILEAYINQIYFGEGRWGIQEAARFYFGKNTEELTLTDSALLAGILKGPSIYSPLKNKELALERRNLVLSLMQDQGLITKEEKTQAAVAPIALRTEPLDNLSGKYAPYVDYVIEEAITRLGFTEDQLLTGGLQIYTQMDLNVQQAAEAVYKNDQFFPKGKEDQPVQSSIILIDQHTGGIRGLVGYRGESAFRQFNRASQLKRQPGSVIKPFMIYGPALEKGYRPDSYLYDGPLTIDDYSPKDWDYQTRDWVTMEDAIEQSWNIPAVWLLDQIGIETGKAFAQRAGIPFAKSDNQLSLALGGLTEGVSPLDMAQAYTAFANQGVMHTAHAITKITTSDGYLLAEGKNKTVQVTDSYNAYTMTLLLQNVVEQGTAQKAALGNRPVAGKTGSVELPPIEEFAGISTGQKDVWFVGYTPELTAAVWMGYDLTDREHYLTTSGGSGPAVVFQEVLSQALKDTPVKPFDVPEGYVKYWDIWPENNWGEDEGDEDDDKKNDKNDKNNKKKNNKNKEQDEENYDDSWADFFQGLWGN</sequence>
<keyword evidence="11" id="KW-0328">Glycosyltransferase</keyword>
<comment type="pathway">
    <text evidence="26">Glycan biosynthesis.</text>
</comment>
<dbReference type="KEGG" id="ddl:Desdi_0392"/>
<dbReference type="GO" id="GO:0006508">
    <property type="term" value="P:proteolysis"/>
    <property type="evidence" value="ECO:0007669"/>
    <property type="project" value="UniProtKB-KW"/>
</dbReference>
<dbReference type="HOGENOM" id="CLU_006354_2_2_9"/>
<comment type="catalytic activity">
    <reaction evidence="23">
        <text>Preferential cleavage: (Ac)2-L-Lys-D-Ala-|-D-Ala. Also transpeptidation of peptidyl-alanyl moieties that are N-acyl substituents of D-alanine.</text>
        <dbReference type="EC" id="3.4.16.4"/>
    </reaction>
</comment>
<keyword evidence="20" id="KW-0046">Antibiotic resistance</keyword>
<evidence type="ECO:0000256" key="1">
    <source>
        <dbReference type="ARBA" id="ARBA00002624"/>
    </source>
</evidence>
<dbReference type="PANTHER" id="PTHR32282:SF32">
    <property type="entry name" value="PENICILLIN-BINDING PROTEIN 2A"/>
    <property type="match status" value="1"/>
</dbReference>
<evidence type="ECO:0000313" key="32">
    <source>
        <dbReference type="Proteomes" id="UP000010797"/>
    </source>
</evidence>
<keyword evidence="32" id="KW-1185">Reference proteome</keyword>
<evidence type="ECO:0000256" key="21">
    <source>
        <dbReference type="ARBA" id="ARBA00023268"/>
    </source>
</evidence>
<evidence type="ECO:0000259" key="30">
    <source>
        <dbReference type="Pfam" id="PF00912"/>
    </source>
</evidence>
<dbReference type="Pfam" id="PF00912">
    <property type="entry name" value="Transgly"/>
    <property type="match status" value="1"/>
</dbReference>
<dbReference type="InterPro" id="IPR036950">
    <property type="entry name" value="PBP_transglycosylase"/>
</dbReference>
<feature type="compositionally biased region" description="Acidic residues" evidence="27">
    <location>
        <begin position="664"/>
        <end position="673"/>
    </location>
</feature>
<dbReference type="Gene3D" id="3.40.710.10">
    <property type="entry name" value="DD-peptidase/beta-lactamase superfamily"/>
    <property type="match status" value="1"/>
</dbReference>
<evidence type="ECO:0000256" key="24">
    <source>
        <dbReference type="ARBA" id="ARBA00044770"/>
    </source>
</evidence>
<comment type="pathway">
    <text evidence="3">Cell wall biogenesis; peptidoglycan biosynthesis.</text>
</comment>
<dbReference type="Pfam" id="PF00905">
    <property type="entry name" value="Transpeptidase"/>
    <property type="match status" value="1"/>
</dbReference>
<keyword evidence="9" id="KW-0121">Carboxypeptidase</keyword>
<evidence type="ECO:0000256" key="2">
    <source>
        <dbReference type="ARBA" id="ARBA00004401"/>
    </source>
</evidence>
<dbReference type="GO" id="GO:0005886">
    <property type="term" value="C:plasma membrane"/>
    <property type="evidence" value="ECO:0007669"/>
    <property type="project" value="UniProtKB-SubCell"/>
</dbReference>
<dbReference type="GO" id="GO:0008658">
    <property type="term" value="F:penicillin binding"/>
    <property type="evidence" value="ECO:0007669"/>
    <property type="project" value="InterPro"/>
</dbReference>
<evidence type="ECO:0000256" key="18">
    <source>
        <dbReference type="ARBA" id="ARBA00022989"/>
    </source>
</evidence>
<evidence type="ECO:0000256" key="8">
    <source>
        <dbReference type="ARBA" id="ARBA00022475"/>
    </source>
</evidence>
<dbReference type="GO" id="GO:0008360">
    <property type="term" value="P:regulation of cell shape"/>
    <property type="evidence" value="ECO:0007669"/>
    <property type="project" value="UniProtKB-KW"/>
</dbReference>
<dbReference type="RefSeq" id="WP_015260945.1">
    <property type="nucleotide sequence ID" value="NC_019903.1"/>
</dbReference>
<dbReference type="AlphaFoldDB" id="L0F4R8"/>
<dbReference type="PANTHER" id="PTHR32282">
    <property type="entry name" value="BINDING PROTEIN TRANSPEPTIDASE, PUTATIVE-RELATED"/>
    <property type="match status" value="1"/>
</dbReference>
<gene>
    <name evidence="31" type="ordered locus">Desdi_0392</name>
</gene>
<dbReference type="GO" id="GO:0046677">
    <property type="term" value="P:response to antibiotic"/>
    <property type="evidence" value="ECO:0007669"/>
    <property type="project" value="UniProtKB-KW"/>
</dbReference>
<evidence type="ECO:0000256" key="7">
    <source>
        <dbReference type="ARBA" id="ARBA00018638"/>
    </source>
</evidence>
<evidence type="ECO:0000256" key="22">
    <source>
        <dbReference type="ARBA" id="ARBA00023316"/>
    </source>
</evidence>
<evidence type="ECO:0000256" key="27">
    <source>
        <dbReference type="SAM" id="MobiDB-lite"/>
    </source>
</evidence>
<dbReference type="Gene3D" id="1.10.3810.10">
    <property type="entry name" value="Biosynthetic peptidoglycan transglycosylase-like"/>
    <property type="match status" value="1"/>
</dbReference>
<evidence type="ECO:0000313" key="31">
    <source>
        <dbReference type="EMBL" id="AGA67938.1"/>
    </source>
</evidence>
<evidence type="ECO:0000256" key="3">
    <source>
        <dbReference type="ARBA" id="ARBA00004752"/>
    </source>
</evidence>
<keyword evidence="10" id="KW-0645">Protease</keyword>
<evidence type="ECO:0000256" key="6">
    <source>
        <dbReference type="ARBA" id="ARBA00012448"/>
    </source>
</evidence>
<evidence type="ECO:0000256" key="10">
    <source>
        <dbReference type="ARBA" id="ARBA00022670"/>
    </source>
</evidence>
<dbReference type="SUPFAM" id="SSF53955">
    <property type="entry name" value="Lysozyme-like"/>
    <property type="match status" value="1"/>
</dbReference>
<dbReference type="EC" id="3.4.16.4" evidence="6"/>
<dbReference type="eggNOG" id="COG0744">
    <property type="taxonomic scope" value="Bacteria"/>
</dbReference>
<dbReference type="OrthoDB" id="9766909at2"/>
<keyword evidence="15" id="KW-0133">Cell shape</keyword>
<dbReference type="SUPFAM" id="SSF56601">
    <property type="entry name" value="beta-lactamase/transpeptidase-like"/>
    <property type="match status" value="1"/>
</dbReference>
<dbReference type="EC" id="2.4.99.28" evidence="24"/>
<dbReference type="InterPro" id="IPR050396">
    <property type="entry name" value="Glycosyltr_51/Transpeptidase"/>
</dbReference>
<evidence type="ECO:0000256" key="19">
    <source>
        <dbReference type="ARBA" id="ARBA00023136"/>
    </source>
</evidence>
<dbReference type="STRING" id="871963.Desdi_0392"/>
<feature type="compositionally biased region" description="Basic and acidic residues" evidence="27">
    <location>
        <begin position="674"/>
        <end position="683"/>
    </location>
</feature>
<dbReference type="GO" id="GO:0071555">
    <property type="term" value="P:cell wall organization"/>
    <property type="evidence" value="ECO:0007669"/>
    <property type="project" value="UniProtKB-KW"/>
</dbReference>
<dbReference type="InterPro" id="IPR023346">
    <property type="entry name" value="Lysozyme-like_dom_sf"/>
</dbReference>
<accession>L0F4R8</accession>
<organism evidence="31 32">
    <name type="scientific">Desulfitobacterium dichloroeliminans (strain LMG P-21439 / DCA1)</name>
    <dbReference type="NCBI Taxonomy" id="871963"/>
    <lineage>
        <taxon>Bacteria</taxon>
        <taxon>Bacillati</taxon>
        <taxon>Bacillota</taxon>
        <taxon>Clostridia</taxon>
        <taxon>Eubacteriales</taxon>
        <taxon>Desulfitobacteriaceae</taxon>
        <taxon>Desulfitobacterium</taxon>
    </lineage>
</organism>
<dbReference type="GO" id="GO:0008955">
    <property type="term" value="F:peptidoglycan glycosyltransferase activity"/>
    <property type="evidence" value="ECO:0007669"/>
    <property type="project" value="UniProtKB-EC"/>
</dbReference>
<feature type="domain" description="Penicillin-binding protein transpeptidase" evidence="29">
    <location>
        <begin position="352"/>
        <end position="634"/>
    </location>
</feature>
<keyword evidence="21" id="KW-0511">Multifunctional enzyme</keyword>
<keyword evidence="22" id="KW-0961">Cell wall biogenesis/degradation</keyword>
<keyword evidence="13 28" id="KW-0812">Transmembrane</keyword>
<keyword evidence="18 28" id="KW-1133">Transmembrane helix</keyword>
<dbReference type="GO" id="GO:0030288">
    <property type="term" value="C:outer membrane-bounded periplasmic space"/>
    <property type="evidence" value="ECO:0007669"/>
    <property type="project" value="TreeGrafter"/>
</dbReference>
<evidence type="ECO:0000259" key="29">
    <source>
        <dbReference type="Pfam" id="PF00905"/>
    </source>
</evidence>
<keyword evidence="14" id="KW-0378">Hydrolase</keyword>
<dbReference type="InterPro" id="IPR001460">
    <property type="entry name" value="PCN-bd_Tpept"/>
</dbReference>